<dbReference type="RefSeq" id="WP_107954682.1">
    <property type="nucleotide sequence ID" value="NZ_QAYE01000006.1"/>
</dbReference>
<sequence>MAHAQTDTPNIWAAAAAGLVAGLAASFVMDRFQAGVAALSSSESDAEPATEKAADKVSQVVVGHDIPDDRKPLAGQVVHYALGAGLGIAYAVAAEYRPLVTAGYGTAFAAATTALLDEAAVPAAGLGDAPWNTAPTTHLYSAASHIVFGTVTEGVRRLLLGWLK</sequence>
<dbReference type="InterPro" id="IPR009898">
    <property type="entry name" value="DUF1440"/>
</dbReference>
<proteinExistence type="predicted"/>
<keyword evidence="1" id="KW-0812">Transmembrane</keyword>
<dbReference type="AlphaFoldDB" id="A0A2T5U2Z8"/>
<evidence type="ECO:0000256" key="1">
    <source>
        <dbReference type="SAM" id="Phobius"/>
    </source>
</evidence>
<organism evidence="2 3">
    <name type="scientific">Sphingomonas faeni</name>
    <dbReference type="NCBI Taxonomy" id="185950"/>
    <lineage>
        <taxon>Bacteria</taxon>
        <taxon>Pseudomonadati</taxon>
        <taxon>Pseudomonadota</taxon>
        <taxon>Alphaproteobacteria</taxon>
        <taxon>Sphingomonadales</taxon>
        <taxon>Sphingomonadaceae</taxon>
        <taxon>Sphingomonas</taxon>
    </lineage>
</organism>
<protein>
    <submittedName>
        <fullName evidence="2">Uncharacterized protein DUF1440</fullName>
    </submittedName>
</protein>
<evidence type="ECO:0000313" key="3">
    <source>
        <dbReference type="Proteomes" id="UP000244013"/>
    </source>
</evidence>
<dbReference type="Proteomes" id="UP000244013">
    <property type="component" value="Unassembled WGS sequence"/>
</dbReference>
<reference evidence="2 3" key="1">
    <citation type="submission" date="2018-04" db="EMBL/GenBank/DDBJ databases">
        <title>Genomic Encyclopedia of Type Strains, Phase III (KMG-III): the genomes of soil and plant-associated and newly described type strains.</title>
        <authorList>
            <person name="Whitman W."/>
        </authorList>
    </citation>
    <scope>NUCLEOTIDE SEQUENCE [LARGE SCALE GENOMIC DNA]</scope>
    <source>
        <strain evidence="2 3">MA-olki</strain>
    </source>
</reference>
<evidence type="ECO:0000313" key="2">
    <source>
        <dbReference type="EMBL" id="PTW45883.1"/>
    </source>
</evidence>
<dbReference type="EMBL" id="QAYE01000006">
    <property type="protein sequence ID" value="PTW45883.1"/>
    <property type="molecule type" value="Genomic_DNA"/>
</dbReference>
<comment type="caution">
    <text evidence="2">The sequence shown here is derived from an EMBL/GenBank/DDBJ whole genome shotgun (WGS) entry which is preliminary data.</text>
</comment>
<keyword evidence="1" id="KW-0472">Membrane</keyword>
<name>A0A2T5U2Z8_9SPHN</name>
<dbReference type="OrthoDB" id="67403at2"/>
<dbReference type="GeneID" id="91006476"/>
<keyword evidence="1" id="KW-1133">Transmembrane helix</keyword>
<gene>
    <name evidence="2" type="ORF">C8J25_106135</name>
</gene>
<accession>A0A2T5U2Z8</accession>
<feature type="transmembrane region" description="Helical" evidence="1">
    <location>
        <begin position="12"/>
        <end position="29"/>
    </location>
</feature>
<dbReference type="Pfam" id="PF07274">
    <property type="entry name" value="DUF1440"/>
    <property type="match status" value="1"/>
</dbReference>